<dbReference type="InParanoid" id="A2DUP1"/>
<keyword evidence="2" id="KW-1133">Transmembrane helix</keyword>
<dbReference type="KEGG" id="tva:4773939"/>
<dbReference type="VEuPathDB" id="TrichDB:TVAGG3_0662630"/>
<keyword evidence="4" id="KW-1185">Reference proteome</keyword>
<feature type="transmembrane region" description="Helical" evidence="2">
    <location>
        <begin position="30"/>
        <end position="49"/>
    </location>
</feature>
<dbReference type="EMBL" id="DS113249">
    <property type="protein sequence ID" value="EAY15932.1"/>
    <property type="molecule type" value="Genomic_DNA"/>
</dbReference>
<keyword evidence="2" id="KW-0472">Membrane</keyword>
<sequence length="94" mass="10293">MLALLFSLVACEDSDELVPLKISMAGKVAIPTASLIFLTIFSIALYFLAGRHLADDVPLDKVMIMEDSNSESINNESEDEESHPEAEPVILDEL</sequence>
<evidence type="ECO:0000313" key="4">
    <source>
        <dbReference type="Proteomes" id="UP000001542"/>
    </source>
</evidence>
<feature type="region of interest" description="Disordered" evidence="1">
    <location>
        <begin position="68"/>
        <end position="94"/>
    </location>
</feature>
<keyword evidence="2" id="KW-0812">Transmembrane</keyword>
<proteinExistence type="predicted"/>
<evidence type="ECO:0000313" key="3">
    <source>
        <dbReference type="EMBL" id="EAY15932.1"/>
    </source>
</evidence>
<gene>
    <name evidence="3" type="ORF">TVAG_165600</name>
</gene>
<dbReference type="VEuPathDB" id="TrichDB:TVAG_165600"/>
<dbReference type="Proteomes" id="UP000001542">
    <property type="component" value="Unassembled WGS sequence"/>
</dbReference>
<evidence type="ECO:0000256" key="2">
    <source>
        <dbReference type="SAM" id="Phobius"/>
    </source>
</evidence>
<evidence type="ECO:0000256" key="1">
    <source>
        <dbReference type="SAM" id="MobiDB-lite"/>
    </source>
</evidence>
<name>A2DUP1_TRIV3</name>
<reference evidence="3" key="2">
    <citation type="journal article" date="2007" name="Science">
        <title>Draft genome sequence of the sexually transmitted pathogen Trichomonas vaginalis.</title>
        <authorList>
            <person name="Carlton J.M."/>
            <person name="Hirt R.P."/>
            <person name="Silva J.C."/>
            <person name="Delcher A.L."/>
            <person name="Schatz M."/>
            <person name="Zhao Q."/>
            <person name="Wortman J.R."/>
            <person name="Bidwell S.L."/>
            <person name="Alsmark U.C.M."/>
            <person name="Besteiro S."/>
            <person name="Sicheritz-Ponten T."/>
            <person name="Noel C.J."/>
            <person name="Dacks J.B."/>
            <person name="Foster P.G."/>
            <person name="Simillion C."/>
            <person name="Van de Peer Y."/>
            <person name="Miranda-Saavedra D."/>
            <person name="Barton G.J."/>
            <person name="Westrop G.D."/>
            <person name="Mueller S."/>
            <person name="Dessi D."/>
            <person name="Fiori P.L."/>
            <person name="Ren Q."/>
            <person name="Paulsen I."/>
            <person name="Zhang H."/>
            <person name="Bastida-Corcuera F.D."/>
            <person name="Simoes-Barbosa A."/>
            <person name="Brown M.T."/>
            <person name="Hayes R.D."/>
            <person name="Mukherjee M."/>
            <person name="Okumura C.Y."/>
            <person name="Schneider R."/>
            <person name="Smith A.J."/>
            <person name="Vanacova S."/>
            <person name="Villalvazo M."/>
            <person name="Haas B.J."/>
            <person name="Pertea M."/>
            <person name="Feldblyum T.V."/>
            <person name="Utterback T.R."/>
            <person name="Shu C.L."/>
            <person name="Osoegawa K."/>
            <person name="de Jong P.J."/>
            <person name="Hrdy I."/>
            <person name="Horvathova L."/>
            <person name="Zubacova Z."/>
            <person name="Dolezal P."/>
            <person name="Malik S.B."/>
            <person name="Logsdon J.M. Jr."/>
            <person name="Henze K."/>
            <person name="Gupta A."/>
            <person name="Wang C.C."/>
            <person name="Dunne R.L."/>
            <person name="Upcroft J.A."/>
            <person name="Upcroft P."/>
            <person name="White O."/>
            <person name="Salzberg S.L."/>
            <person name="Tang P."/>
            <person name="Chiu C.-H."/>
            <person name="Lee Y.-S."/>
            <person name="Embley T.M."/>
            <person name="Coombs G.H."/>
            <person name="Mottram J.C."/>
            <person name="Tachezy J."/>
            <person name="Fraser-Liggett C.M."/>
            <person name="Johnson P.J."/>
        </authorList>
    </citation>
    <scope>NUCLEOTIDE SEQUENCE [LARGE SCALE GENOMIC DNA]</scope>
    <source>
        <strain evidence="3">G3</strain>
    </source>
</reference>
<accession>A2DUP1</accession>
<reference evidence="3" key="1">
    <citation type="submission" date="2006-10" db="EMBL/GenBank/DDBJ databases">
        <authorList>
            <person name="Amadeo P."/>
            <person name="Zhao Q."/>
            <person name="Wortman J."/>
            <person name="Fraser-Liggett C."/>
            <person name="Carlton J."/>
        </authorList>
    </citation>
    <scope>NUCLEOTIDE SEQUENCE</scope>
    <source>
        <strain evidence="3">G3</strain>
    </source>
</reference>
<dbReference type="AlphaFoldDB" id="A2DUP1"/>
<protein>
    <submittedName>
        <fullName evidence="3">Uncharacterized protein</fullName>
    </submittedName>
</protein>
<organism evidence="3 4">
    <name type="scientific">Trichomonas vaginalis (strain ATCC PRA-98 / G3)</name>
    <dbReference type="NCBI Taxonomy" id="412133"/>
    <lineage>
        <taxon>Eukaryota</taxon>
        <taxon>Metamonada</taxon>
        <taxon>Parabasalia</taxon>
        <taxon>Trichomonadida</taxon>
        <taxon>Trichomonadidae</taxon>
        <taxon>Trichomonas</taxon>
    </lineage>
</organism>
<dbReference type="RefSeq" id="XP_001328155.1">
    <property type="nucleotide sequence ID" value="XM_001328120.1"/>
</dbReference>